<sequence length="71" mass="8024">MHPAWQLLLIAQCLSLAVRCKHPSICQGTTPALPPPNEHQSVYPSARRRKFAQMAHSYDDRQARVLSIVEC</sequence>
<dbReference type="EMBL" id="MU006241">
    <property type="protein sequence ID" value="KAF2820457.1"/>
    <property type="molecule type" value="Genomic_DNA"/>
</dbReference>
<gene>
    <name evidence="2" type="ORF">CC86DRAFT_374596</name>
</gene>
<evidence type="ECO:0000313" key="2">
    <source>
        <dbReference type="EMBL" id="KAF2820457.1"/>
    </source>
</evidence>
<evidence type="ECO:0000313" key="3">
    <source>
        <dbReference type="Proteomes" id="UP000799424"/>
    </source>
</evidence>
<organism evidence="2 3">
    <name type="scientific">Ophiobolus disseminans</name>
    <dbReference type="NCBI Taxonomy" id="1469910"/>
    <lineage>
        <taxon>Eukaryota</taxon>
        <taxon>Fungi</taxon>
        <taxon>Dikarya</taxon>
        <taxon>Ascomycota</taxon>
        <taxon>Pezizomycotina</taxon>
        <taxon>Dothideomycetes</taxon>
        <taxon>Pleosporomycetidae</taxon>
        <taxon>Pleosporales</taxon>
        <taxon>Pleosporineae</taxon>
        <taxon>Phaeosphaeriaceae</taxon>
        <taxon>Ophiobolus</taxon>
    </lineage>
</organism>
<proteinExistence type="predicted"/>
<evidence type="ECO:0000256" key="1">
    <source>
        <dbReference type="SAM" id="SignalP"/>
    </source>
</evidence>
<feature type="signal peptide" evidence="1">
    <location>
        <begin position="1"/>
        <end position="20"/>
    </location>
</feature>
<reference evidence="2" key="1">
    <citation type="journal article" date="2020" name="Stud. Mycol.">
        <title>101 Dothideomycetes genomes: a test case for predicting lifestyles and emergence of pathogens.</title>
        <authorList>
            <person name="Haridas S."/>
            <person name="Albert R."/>
            <person name="Binder M."/>
            <person name="Bloem J."/>
            <person name="Labutti K."/>
            <person name="Salamov A."/>
            <person name="Andreopoulos B."/>
            <person name="Baker S."/>
            <person name="Barry K."/>
            <person name="Bills G."/>
            <person name="Bluhm B."/>
            <person name="Cannon C."/>
            <person name="Castanera R."/>
            <person name="Culley D."/>
            <person name="Daum C."/>
            <person name="Ezra D."/>
            <person name="Gonzalez J."/>
            <person name="Henrissat B."/>
            <person name="Kuo A."/>
            <person name="Liang C."/>
            <person name="Lipzen A."/>
            <person name="Lutzoni F."/>
            <person name="Magnuson J."/>
            <person name="Mondo S."/>
            <person name="Nolan M."/>
            <person name="Ohm R."/>
            <person name="Pangilinan J."/>
            <person name="Park H.-J."/>
            <person name="Ramirez L."/>
            <person name="Alfaro M."/>
            <person name="Sun H."/>
            <person name="Tritt A."/>
            <person name="Yoshinaga Y."/>
            <person name="Zwiers L.-H."/>
            <person name="Turgeon B."/>
            <person name="Goodwin S."/>
            <person name="Spatafora J."/>
            <person name="Crous P."/>
            <person name="Grigoriev I."/>
        </authorList>
    </citation>
    <scope>NUCLEOTIDE SEQUENCE</scope>
    <source>
        <strain evidence="2">CBS 113818</strain>
    </source>
</reference>
<name>A0A6A6ZJR1_9PLEO</name>
<protein>
    <recommendedName>
        <fullName evidence="4">Secreted protein</fullName>
    </recommendedName>
</protein>
<keyword evidence="3" id="KW-1185">Reference proteome</keyword>
<accession>A0A6A6ZJR1</accession>
<keyword evidence="1" id="KW-0732">Signal</keyword>
<dbReference type="AlphaFoldDB" id="A0A6A6ZJR1"/>
<feature type="chain" id="PRO_5025346245" description="Secreted protein" evidence="1">
    <location>
        <begin position="21"/>
        <end position="71"/>
    </location>
</feature>
<evidence type="ECO:0008006" key="4">
    <source>
        <dbReference type="Google" id="ProtNLM"/>
    </source>
</evidence>
<dbReference type="Proteomes" id="UP000799424">
    <property type="component" value="Unassembled WGS sequence"/>
</dbReference>